<accession>A0A9W7SUA9</accession>
<reference evidence="1 2" key="2">
    <citation type="journal article" date="2021" name="Curr. Genet.">
        <title>Genetic response to nitrogen starvation in the aggressive Eucalyptus foliar pathogen Teratosphaeria destructans.</title>
        <authorList>
            <person name="Havenga M."/>
            <person name="Wingfield B.D."/>
            <person name="Wingfield M.J."/>
            <person name="Dreyer L.L."/>
            <person name="Roets F."/>
            <person name="Aylward J."/>
        </authorList>
    </citation>
    <scope>NUCLEOTIDE SEQUENCE [LARGE SCALE GENOMIC DNA]</scope>
    <source>
        <strain evidence="1">CMW44962</strain>
    </source>
</reference>
<evidence type="ECO:0000313" key="1">
    <source>
        <dbReference type="EMBL" id="KAH9830706.1"/>
    </source>
</evidence>
<sequence length="232" mass="23060">MRLRPRRVGQVGAEDAAVGVADHEHEPAPLAAVLVAEVVERGQRAAVLLEAVRQVPTVLQLQTRRDEQADLLGQGFAEQSALPPRGVFVAMEREGREGRRLEGRELALGGQEGGGGGGGGGHAAVPVGAEGFGERGRGVVFGEAAHDGRGGVGDGVGEVGEGREEGGGFAAGGVAGVGVGGDGRQGWTVRGGRGGVGGAGTSGGGGRVVVSLWFVVVVMVRKVGRGGGSAVV</sequence>
<organism evidence="1 2">
    <name type="scientific">Teratosphaeria destructans</name>
    <dbReference type="NCBI Taxonomy" id="418781"/>
    <lineage>
        <taxon>Eukaryota</taxon>
        <taxon>Fungi</taxon>
        <taxon>Dikarya</taxon>
        <taxon>Ascomycota</taxon>
        <taxon>Pezizomycotina</taxon>
        <taxon>Dothideomycetes</taxon>
        <taxon>Dothideomycetidae</taxon>
        <taxon>Mycosphaerellales</taxon>
        <taxon>Teratosphaeriaceae</taxon>
        <taxon>Teratosphaeria</taxon>
    </lineage>
</organism>
<proteinExistence type="predicted"/>
<protein>
    <submittedName>
        <fullName evidence="1">Uncharacterized protein</fullName>
    </submittedName>
</protein>
<keyword evidence="2" id="KW-1185">Reference proteome</keyword>
<comment type="caution">
    <text evidence="1">The sequence shown here is derived from an EMBL/GenBank/DDBJ whole genome shotgun (WGS) entry which is preliminary data.</text>
</comment>
<reference evidence="1 2" key="1">
    <citation type="journal article" date="2018" name="IMA Fungus">
        <title>IMA Genome-F 10: Nine draft genome sequences of Claviceps purpurea s.lat., including C. arundinis, C. humidiphila, and C. cf. spartinae, pseudomolecules for the pitch canker pathogen Fusarium circinatum, draft genome of Davidsoniella eucalypti, Grosmannia galeiformis, Quambalaria eucalypti, and Teratosphaeria destructans.</title>
        <authorList>
            <person name="Wingfield B.D."/>
            <person name="Liu M."/>
            <person name="Nguyen H.D."/>
            <person name="Lane F.A."/>
            <person name="Morgan S.W."/>
            <person name="De Vos L."/>
            <person name="Wilken P.M."/>
            <person name="Duong T.A."/>
            <person name="Aylward J."/>
            <person name="Coetzee M.P."/>
            <person name="Dadej K."/>
            <person name="De Beer Z.W."/>
            <person name="Findlay W."/>
            <person name="Havenga M."/>
            <person name="Kolarik M."/>
            <person name="Menzies J.G."/>
            <person name="Naidoo K."/>
            <person name="Pochopski O."/>
            <person name="Shoukouhi P."/>
            <person name="Santana Q.C."/>
            <person name="Seifert K.A."/>
            <person name="Soal N."/>
            <person name="Steenkamp E.T."/>
            <person name="Tatham C.T."/>
            <person name="van der Nest M.A."/>
            <person name="Wingfield M.J."/>
        </authorList>
    </citation>
    <scope>NUCLEOTIDE SEQUENCE [LARGE SCALE GENOMIC DNA]</scope>
    <source>
        <strain evidence="1">CMW44962</strain>
    </source>
</reference>
<name>A0A9W7SUA9_9PEZI</name>
<dbReference type="Proteomes" id="UP001138500">
    <property type="component" value="Unassembled WGS sequence"/>
</dbReference>
<dbReference type="EMBL" id="RIBY02001247">
    <property type="protein sequence ID" value="KAH9830706.1"/>
    <property type="molecule type" value="Genomic_DNA"/>
</dbReference>
<gene>
    <name evidence="1" type="ORF">Tdes44962_MAKER09017</name>
</gene>
<evidence type="ECO:0000313" key="2">
    <source>
        <dbReference type="Proteomes" id="UP001138500"/>
    </source>
</evidence>
<dbReference type="AlphaFoldDB" id="A0A9W7SUA9"/>